<dbReference type="GO" id="GO:0000329">
    <property type="term" value="C:fungal-type vacuole membrane"/>
    <property type="evidence" value="ECO:0007669"/>
    <property type="project" value="InterPro"/>
</dbReference>
<gene>
    <name evidence="2" type="ORF">P167DRAFT_604521</name>
</gene>
<dbReference type="InParanoid" id="A0A3N4KXG0"/>
<dbReference type="InterPro" id="IPR046368">
    <property type="entry name" value="Tag1"/>
</dbReference>
<dbReference type="PANTHER" id="PTHR35895">
    <property type="entry name" value="CHROMOSOME 16, WHOLE GENOME SHOTGUN SEQUENCE"/>
    <property type="match status" value="1"/>
</dbReference>
<evidence type="ECO:0000313" key="2">
    <source>
        <dbReference type="EMBL" id="RPB13942.1"/>
    </source>
</evidence>
<accession>A0A3N4KXG0</accession>
<dbReference type="AlphaFoldDB" id="A0A3N4KXG0"/>
<dbReference type="OrthoDB" id="10039566at2759"/>
<keyword evidence="1" id="KW-1133">Transmembrane helix</keyword>
<dbReference type="Proteomes" id="UP000277580">
    <property type="component" value="Unassembled WGS sequence"/>
</dbReference>
<dbReference type="Pfam" id="PF12505">
    <property type="entry name" value="DUF3712"/>
    <property type="match status" value="1"/>
</dbReference>
<dbReference type="InterPro" id="IPR022185">
    <property type="entry name" value="DUF3712"/>
</dbReference>
<keyword evidence="1" id="KW-0472">Membrane</keyword>
<dbReference type="PANTHER" id="PTHR35895:SF1">
    <property type="entry name" value="LIPID-BINDING SERUM GLYCOPROTEIN C-TERMINAL DOMAIN-CONTAINING PROTEIN"/>
    <property type="match status" value="1"/>
</dbReference>
<evidence type="ECO:0000256" key="1">
    <source>
        <dbReference type="SAM" id="Phobius"/>
    </source>
</evidence>
<keyword evidence="1" id="KW-0812">Transmembrane</keyword>
<dbReference type="EMBL" id="ML119120">
    <property type="protein sequence ID" value="RPB13942.1"/>
    <property type="molecule type" value="Genomic_DNA"/>
</dbReference>
<feature type="transmembrane region" description="Helical" evidence="1">
    <location>
        <begin position="33"/>
        <end position="56"/>
    </location>
</feature>
<dbReference type="STRING" id="1392247.A0A3N4KXG0"/>
<evidence type="ECO:0000313" key="3">
    <source>
        <dbReference type="Proteomes" id="UP000277580"/>
    </source>
</evidence>
<name>A0A3N4KXG0_9PEZI</name>
<protein>
    <submittedName>
        <fullName evidence="2">Uncharacterized protein</fullName>
    </submittedName>
</protein>
<sequence length="322" mass="34587">MATTSSKGTDGEHIEAAPVQRRGRFARHCRQRWWVWLAAFCLFVLVIMIIIVYAILPAVSQKELDKTHLTLHSLEIRDPTATSFSLSINSTISGASGIASHAKLDPMTVNFYLPDSEDAFMSLPLPGISGGGDIPIIVQDVHTEIADMKQFGGFAGLLLSSKELSFDIKGRTTIHVGKLHTKVNYNEVVELKGFNKLEGMEIQSYSIISNDSDANLGGKVFIPNPTVATIEMGNVHIALSLNGQALGFGVIPNLTISPGDRQYDFRANFTEAAMRSLIGVIVTGNAALNVVGNGTEVDGVDIPWLTAPLGALNVTVPIVTSS</sequence>
<organism evidence="2 3">
    <name type="scientific">Morchella conica CCBAS932</name>
    <dbReference type="NCBI Taxonomy" id="1392247"/>
    <lineage>
        <taxon>Eukaryota</taxon>
        <taxon>Fungi</taxon>
        <taxon>Dikarya</taxon>
        <taxon>Ascomycota</taxon>
        <taxon>Pezizomycotina</taxon>
        <taxon>Pezizomycetes</taxon>
        <taxon>Pezizales</taxon>
        <taxon>Morchellaceae</taxon>
        <taxon>Morchella</taxon>
    </lineage>
</organism>
<reference evidence="2 3" key="1">
    <citation type="journal article" date="2018" name="Nat. Ecol. Evol.">
        <title>Pezizomycetes genomes reveal the molecular basis of ectomycorrhizal truffle lifestyle.</title>
        <authorList>
            <person name="Murat C."/>
            <person name="Payen T."/>
            <person name="Noel B."/>
            <person name="Kuo A."/>
            <person name="Morin E."/>
            <person name="Chen J."/>
            <person name="Kohler A."/>
            <person name="Krizsan K."/>
            <person name="Balestrini R."/>
            <person name="Da Silva C."/>
            <person name="Montanini B."/>
            <person name="Hainaut M."/>
            <person name="Levati E."/>
            <person name="Barry K.W."/>
            <person name="Belfiori B."/>
            <person name="Cichocki N."/>
            <person name="Clum A."/>
            <person name="Dockter R.B."/>
            <person name="Fauchery L."/>
            <person name="Guy J."/>
            <person name="Iotti M."/>
            <person name="Le Tacon F."/>
            <person name="Lindquist E.A."/>
            <person name="Lipzen A."/>
            <person name="Malagnac F."/>
            <person name="Mello A."/>
            <person name="Molinier V."/>
            <person name="Miyauchi S."/>
            <person name="Poulain J."/>
            <person name="Riccioni C."/>
            <person name="Rubini A."/>
            <person name="Sitrit Y."/>
            <person name="Splivallo R."/>
            <person name="Traeger S."/>
            <person name="Wang M."/>
            <person name="Zifcakova L."/>
            <person name="Wipf D."/>
            <person name="Zambonelli A."/>
            <person name="Paolocci F."/>
            <person name="Nowrousian M."/>
            <person name="Ottonello S."/>
            <person name="Baldrian P."/>
            <person name="Spatafora J.W."/>
            <person name="Henrissat B."/>
            <person name="Nagy L.G."/>
            <person name="Aury J.M."/>
            <person name="Wincker P."/>
            <person name="Grigoriev I.V."/>
            <person name="Bonfante P."/>
            <person name="Martin F.M."/>
        </authorList>
    </citation>
    <scope>NUCLEOTIDE SEQUENCE [LARGE SCALE GENOMIC DNA]</scope>
    <source>
        <strain evidence="2 3">CCBAS932</strain>
    </source>
</reference>
<proteinExistence type="predicted"/>
<keyword evidence="3" id="KW-1185">Reference proteome</keyword>